<evidence type="ECO:0000256" key="1">
    <source>
        <dbReference type="SAM" id="MobiDB-lite"/>
    </source>
</evidence>
<sequence length="160" mass="17033">MCMEVRKRKVTSVRNSEGQGPKVAFLISTQTKPSTKNQKKSAIPEVNATITPAKPPTGKRKGKVAKSNLKKSKSGISVASKTSCHLVDEDDTSLTPQFPPYPDPYYLDHTVAIPSNDGTSSGVPRATTKSAKCAAPIPPNAKNCDTKPCSNSNKGDSKAY</sequence>
<feature type="region of interest" description="Disordered" evidence="1">
    <location>
        <begin position="109"/>
        <end position="160"/>
    </location>
</feature>
<organism evidence="2 3">
    <name type="scientific">Buddleja alternifolia</name>
    <dbReference type="NCBI Taxonomy" id="168488"/>
    <lineage>
        <taxon>Eukaryota</taxon>
        <taxon>Viridiplantae</taxon>
        <taxon>Streptophyta</taxon>
        <taxon>Embryophyta</taxon>
        <taxon>Tracheophyta</taxon>
        <taxon>Spermatophyta</taxon>
        <taxon>Magnoliopsida</taxon>
        <taxon>eudicotyledons</taxon>
        <taxon>Gunneridae</taxon>
        <taxon>Pentapetalae</taxon>
        <taxon>asterids</taxon>
        <taxon>lamiids</taxon>
        <taxon>Lamiales</taxon>
        <taxon>Scrophulariaceae</taxon>
        <taxon>Buddlejeae</taxon>
        <taxon>Buddleja</taxon>
    </lineage>
</organism>
<feature type="region of interest" description="Disordered" evidence="1">
    <location>
        <begin position="27"/>
        <end position="72"/>
    </location>
</feature>
<feature type="compositionally biased region" description="Polar residues" evidence="1">
    <location>
        <begin position="116"/>
        <end position="130"/>
    </location>
</feature>
<proteinExistence type="predicted"/>
<feature type="compositionally biased region" description="Polar residues" evidence="1">
    <location>
        <begin position="27"/>
        <end position="36"/>
    </location>
</feature>
<dbReference type="Proteomes" id="UP000826271">
    <property type="component" value="Unassembled WGS sequence"/>
</dbReference>
<reference evidence="2" key="1">
    <citation type="submission" date="2019-10" db="EMBL/GenBank/DDBJ databases">
        <authorList>
            <person name="Zhang R."/>
            <person name="Pan Y."/>
            <person name="Wang J."/>
            <person name="Ma R."/>
            <person name="Yu S."/>
        </authorList>
    </citation>
    <scope>NUCLEOTIDE SEQUENCE</scope>
    <source>
        <strain evidence="2">LA-IB0</strain>
        <tissue evidence="2">Leaf</tissue>
    </source>
</reference>
<comment type="caution">
    <text evidence="2">The sequence shown here is derived from an EMBL/GenBank/DDBJ whole genome shotgun (WGS) entry which is preliminary data.</text>
</comment>
<dbReference type="EMBL" id="WHWC01000006">
    <property type="protein sequence ID" value="KAG8380614.1"/>
    <property type="molecule type" value="Genomic_DNA"/>
</dbReference>
<evidence type="ECO:0000313" key="3">
    <source>
        <dbReference type="Proteomes" id="UP000826271"/>
    </source>
</evidence>
<gene>
    <name evidence="2" type="ORF">BUALT_Bualt06G0034000</name>
</gene>
<dbReference type="AlphaFoldDB" id="A0AAV6XKB1"/>
<feature type="compositionally biased region" description="Basic residues" evidence="1">
    <location>
        <begin position="57"/>
        <end position="72"/>
    </location>
</feature>
<protein>
    <submittedName>
        <fullName evidence="2">Uncharacterized protein</fullName>
    </submittedName>
</protein>
<name>A0AAV6XKB1_9LAMI</name>
<evidence type="ECO:0000313" key="2">
    <source>
        <dbReference type="EMBL" id="KAG8380614.1"/>
    </source>
</evidence>
<keyword evidence="3" id="KW-1185">Reference proteome</keyword>
<accession>A0AAV6XKB1</accession>